<dbReference type="Ensembl" id="ENSCSET00000017960.1">
    <property type="protein sequence ID" value="ENSCSEP00000017740.1"/>
    <property type="gene ID" value="ENSCSEG00000011378.1"/>
</dbReference>
<dbReference type="Pfam" id="PF12430">
    <property type="entry name" value="ABA_GPCR"/>
    <property type="match status" value="1"/>
</dbReference>
<evidence type="ECO:0000313" key="13">
    <source>
        <dbReference type="Proteomes" id="UP000265120"/>
    </source>
</evidence>
<name>A0A3P8VZB2_CYNSE</name>
<comment type="subcellular location">
    <subcellularLocation>
        <location evidence="1">Membrane</location>
        <topology evidence="1">Multi-pass membrane protein</topology>
    </subcellularLocation>
</comment>
<reference evidence="12" key="2">
    <citation type="submission" date="2025-08" db="UniProtKB">
        <authorList>
            <consortium name="Ensembl"/>
        </authorList>
    </citation>
    <scope>IDENTIFICATION</scope>
</reference>
<feature type="transmembrane region" description="Helical" evidence="9">
    <location>
        <begin position="383"/>
        <end position="404"/>
    </location>
</feature>
<comment type="catalytic activity">
    <reaction evidence="8">
        <text>fluoride(in) = fluoride(out)</text>
        <dbReference type="Rhea" id="RHEA:76159"/>
        <dbReference type="ChEBI" id="CHEBI:17051"/>
    </reaction>
</comment>
<feature type="transmembrane region" description="Helical" evidence="9">
    <location>
        <begin position="306"/>
        <end position="329"/>
    </location>
</feature>
<evidence type="ECO:0000256" key="2">
    <source>
        <dbReference type="ARBA" id="ARBA00009478"/>
    </source>
</evidence>
<dbReference type="GeneTree" id="ENSGT00390000000684"/>
<evidence type="ECO:0000259" key="11">
    <source>
        <dbReference type="Pfam" id="PF12537"/>
    </source>
</evidence>
<evidence type="ECO:0000256" key="7">
    <source>
        <dbReference type="ARBA" id="ARBA00035085"/>
    </source>
</evidence>
<evidence type="ECO:0000256" key="5">
    <source>
        <dbReference type="ARBA" id="ARBA00023136"/>
    </source>
</evidence>
<dbReference type="Pfam" id="PF12537">
    <property type="entry name" value="GPHR_N"/>
    <property type="match status" value="1"/>
</dbReference>
<evidence type="ECO:0000313" key="12">
    <source>
        <dbReference type="Ensembl" id="ENSCSEP00000017740.1"/>
    </source>
</evidence>
<comment type="similarity">
    <text evidence="2">Belongs to the Golgi pH regulator (TC 1.A.38) family.</text>
</comment>
<comment type="catalytic activity">
    <reaction evidence="7">
        <text>bromide(in) = bromide(out)</text>
        <dbReference type="Rhea" id="RHEA:75383"/>
        <dbReference type="ChEBI" id="CHEBI:15858"/>
    </reaction>
</comment>
<keyword evidence="4 9" id="KW-1133">Transmembrane helix</keyword>
<reference evidence="12" key="3">
    <citation type="submission" date="2025-09" db="UniProtKB">
        <authorList>
            <consortium name="Ensembl"/>
        </authorList>
    </citation>
    <scope>IDENTIFICATION</scope>
</reference>
<proteinExistence type="inferred from homology"/>
<evidence type="ECO:0000256" key="1">
    <source>
        <dbReference type="ARBA" id="ARBA00004141"/>
    </source>
</evidence>
<dbReference type="PANTHER" id="PTHR15948:SF0">
    <property type="entry name" value="GOLGI PH REGULATOR A-RELATED"/>
    <property type="match status" value="1"/>
</dbReference>
<evidence type="ECO:0000256" key="4">
    <source>
        <dbReference type="ARBA" id="ARBA00022989"/>
    </source>
</evidence>
<dbReference type="AlphaFoldDB" id="A0A3P8VZB2"/>
<protein>
    <submittedName>
        <fullName evidence="12">G protein-coupled receptor 89B</fullName>
    </submittedName>
</protein>
<feature type="transmembrane region" description="Helical" evidence="9">
    <location>
        <begin position="140"/>
        <end position="162"/>
    </location>
</feature>
<evidence type="ECO:0000256" key="8">
    <source>
        <dbReference type="ARBA" id="ARBA00044702"/>
    </source>
</evidence>
<dbReference type="OMA" id="FSVYCVY"/>
<dbReference type="FunCoup" id="A0A3P8VZB2">
    <property type="interactions" value="808"/>
</dbReference>
<dbReference type="GO" id="GO:0008308">
    <property type="term" value="F:voltage-gated monoatomic anion channel activity"/>
    <property type="evidence" value="ECO:0007669"/>
    <property type="project" value="TreeGrafter"/>
</dbReference>
<feature type="domain" description="Golgi pH regulator conserved" evidence="11">
    <location>
        <begin position="135"/>
        <end position="200"/>
    </location>
</feature>
<feature type="transmembrane region" description="Helical" evidence="9">
    <location>
        <begin position="103"/>
        <end position="120"/>
    </location>
</feature>
<evidence type="ECO:0000256" key="9">
    <source>
        <dbReference type="SAM" id="Phobius"/>
    </source>
</evidence>
<dbReference type="PANTHER" id="PTHR15948">
    <property type="entry name" value="G-PROTEIN COUPLED RECEPTOR 89-RELATED"/>
    <property type="match status" value="1"/>
</dbReference>
<dbReference type="InterPro" id="IPR015672">
    <property type="entry name" value="GPHR/GTG"/>
</dbReference>
<feature type="transmembrane region" description="Helical" evidence="9">
    <location>
        <begin position="281"/>
        <end position="300"/>
    </location>
</feature>
<keyword evidence="5 9" id="KW-0472">Membrane</keyword>
<feature type="transmembrane region" description="Helical" evidence="9">
    <location>
        <begin position="31"/>
        <end position="52"/>
    </location>
</feature>
<sequence>MNGYGPDLHTIVDDIIKALTVHVSFFQVRQYVVQVVFSVTFAFSCTMFELIIFEILGALSSSSRYFHWKLNLYVILLVLIFVVPFYIGYFVVSNIRLLHRQRLLFACMVWFTFMYFFWKLGDPFPILSPKHGILSIEQLISRVGVIGVTLMALLSGFGAVNCPYTYMSYFLRNVTDSDILALERRLLQTMDMIVSKKKRIAMTRRQMYQRGEDQNRQTGFWGMIKSVTSTQTGSENLSLIQQEVDALEELSRQLFLETVDLQATKERIEYSKTFQGKYFNFLGYFFSIYCVWKIFMVKFWSQHISFILVGIIIVTSIRGLLITLTKFFYAISSNKSSNVIVLVLAQIMGMYFVSSVLLMRMSMPLEYRSIVSEVLGELQFNFYHRWFDVIFLVSALSSILFLYLAHKQAPEKHMAL</sequence>
<dbReference type="InterPro" id="IPR022535">
    <property type="entry name" value="Golgi_pH-regulator_cons_dom"/>
</dbReference>
<feature type="domain" description="Abscisic acid G-protein coupled receptor-like" evidence="10">
    <location>
        <begin position="299"/>
        <end position="407"/>
    </location>
</feature>
<feature type="transmembrane region" description="Helical" evidence="9">
    <location>
        <begin position="341"/>
        <end position="363"/>
    </location>
</feature>
<organism evidence="12 13">
    <name type="scientific">Cynoglossus semilaevis</name>
    <name type="common">Tongue sole</name>
    <dbReference type="NCBI Taxonomy" id="244447"/>
    <lineage>
        <taxon>Eukaryota</taxon>
        <taxon>Metazoa</taxon>
        <taxon>Chordata</taxon>
        <taxon>Craniata</taxon>
        <taxon>Vertebrata</taxon>
        <taxon>Euteleostomi</taxon>
        <taxon>Actinopterygii</taxon>
        <taxon>Neopterygii</taxon>
        <taxon>Teleostei</taxon>
        <taxon>Neoteleostei</taxon>
        <taxon>Acanthomorphata</taxon>
        <taxon>Carangaria</taxon>
        <taxon>Pleuronectiformes</taxon>
        <taxon>Pleuronectoidei</taxon>
        <taxon>Cynoglossidae</taxon>
        <taxon>Cynoglossinae</taxon>
        <taxon>Cynoglossus</taxon>
    </lineage>
</organism>
<dbReference type="GO" id="GO:0051452">
    <property type="term" value="P:intracellular pH reduction"/>
    <property type="evidence" value="ECO:0007669"/>
    <property type="project" value="TreeGrafter"/>
</dbReference>
<evidence type="ECO:0000259" key="10">
    <source>
        <dbReference type="Pfam" id="PF12430"/>
    </source>
</evidence>
<dbReference type="STRING" id="244447.ENSCSEP00000017740"/>
<evidence type="ECO:0000256" key="6">
    <source>
        <dbReference type="ARBA" id="ARBA00024145"/>
    </source>
</evidence>
<dbReference type="GO" id="GO:0032580">
    <property type="term" value="C:Golgi cisterna membrane"/>
    <property type="evidence" value="ECO:0007669"/>
    <property type="project" value="TreeGrafter"/>
</dbReference>
<comment type="catalytic activity">
    <reaction evidence="6">
        <text>iodide(out) = iodide(in)</text>
        <dbReference type="Rhea" id="RHEA:66324"/>
        <dbReference type="ChEBI" id="CHEBI:16382"/>
    </reaction>
</comment>
<dbReference type="InterPro" id="IPR025969">
    <property type="entry name" value="ABA_GPCR_dom"/>
</dbReference>
<keyword evidence="13" id="KW-1185">Reference proteome</keyword>
<evidence type="ECO:0000256" key="3">
    <source>
        <dbReference type="ARBA" id="ARBA00022692"/>
    </source>
</evidence>
<dbReference type="InParanoid" id="A0A3P8VZB2"/>
<feature type="transmembrane region" description="Helical" evidence="9">
    <location>
        <begin position="72"/>
        <end position="91"/>
    </location>
</feature>
<dbReference type="Proteomes" id="UP000265120">
    <property type="component" value="Chromosome 16"/>
</dbReference>
<keyword evidence="3 9" id="KW-0812">Transmembrane</keyword>
<accession>A0A3P8VZB2</accession>
<reference evidence="12 13" key="1">
    <citation type="journal article" date="2014" name="Nat. Genet.">
        <title>Whole-genome sequence of a flatfish provides insights into ZW sex chromosome evolution and adaptation to a benthic lifestyle.</title>
        <authorList>
            <person name="Chen S."/>
            <person name="Zhang G."/>
            <person name="Shao C."/>
            <person name="Huang Q."/>
            <person name="Liu G."/>
            <person name="Zhang P."/>
            <person name="Song W."/>
            <person name="An N."/>
            <person name="Chalopin D."/>
            <person name="Volff J.N."/>
            <person name="Hong Y."/>
            <person name="Li Q."/>
            <person name="Sha Z."/>
            <person name="Zhou H."/>
            <person name="Xie M."/>
            <person name="Yu Q."/>
            <person name="Liu Y."/>
            <person name="Xiang H."/>
            <person name="Wang N."/>
            <person name="Wu K."/>
            <person name="Yang C."/>
            <person name="Zhou Q."/>
            <person name="Liao X."/>
            <person name="Yang L."/>
            <person name="Hu Q."/>
            <person name="Zhang J."/>
            <person name="Meng L."/>
            <person name="Jin L."/>
            <person name="Tian Y."/>
            <person name="Lian J."/>
            <person name="Yang J."/>
            <person name="Miao G."/>
            <person name="Liu S."/>
            <person name="Liang Z."/>
            <person name="Yan F."/>
            <person name="Li Y."/>
            <person name="Sun B."/>
            <person name="Zhang H."/>
            <person name="Zhang J."/>
            <person name="Zhu Y."/>
            <person name="Du M."/>
            <person name="Zhao Y."/>
            <person name="Schartl M."/>
            <person name="Tang Q."/>
            <person name="Wang J."/>
        </authorList>
    </citation>
    <scope>NUCLEOTIDE SEQUENCE</scope>
</reference>